<evidence type="ECO:0000259" key="1">
    <source>
        <dbReference type="Pfam" id="PF03471"/>
    </source>
</evidence>
<dbReference type="SUPFAM" id="SSF56176">
    <property type="entry name" value="FAD-binding/transporter-associated domain-like"/>
    <property type="match status" value="1"/>
</dbReference>
<accession>A0A401LAI2</accession>
<dbReference type="InterPro" id="IPR036318">
    <property type="entry name" value="FAD-bd_PCMH-like_sf"/>
</dbReference>
<name>A0A401LAI2_9FIRM</name>
<reference evidence="2 3" key="1">
    <citation type="submission" date="2018-10" db="EMBL/GenBank/DDBJ databases">
        <title>Draft Genome Sequence of Anaerotignum sp. KCTC 15736.</title>
        <authorList>
            <person name="Choi S.H."/>
            <person name="Kim J.S."/>
            <person name="Kang S.W."/>
            <person name="Lee J.S."/>
            <person name="Park S.H."/>
        </authorList>
    </citation>
    <scope>NUCLEOTIDE SEQUENCE [LARGE SCALE GENOMIC DNA]</scope>
    <source>
        <strain evidence="2 3">KCTC 15736</strain>
    </source>
</reference>
<dbReference type="Gene3D" id="3.30.465.10">
    <property type="match status" value="1"/>
</dbReference>
<dbReference type="Pfam" id="PF03471">
    <property type="entry name" value="CorC_HlyC"/>
    <property type="match status" value="1"/>
</dbReference>
<dbReference type="InterPro" id="IPR005170">
    <property type="entry name" value="Transptr-assoc_dom"/>
</dbReference>
<dbReference type="Proteomes" id="UP000287361">
    <property type="component" value="Unassembled WGS sequence"/>
</dbReference>
<keyword evidence="3" id="KW-1185">Reference proteome</keyword>
<proteinExistence type="predicted"/>
<protein>
    <recommendedName>
        <fullName evidence="1">Transporter-associated domain-containing protein</fullName>
    </recommendedName>
</protein>
<dbReference type="AlphaFoldDB" id="A0A401LAI2"/>
<feature type="domain" description="Transporter-associated" evidence="1">
    <location>
        <begin position="1"/>
        <end position="66"/>
    </location>
</feature>
<comment type="caution">
    <text evidence="2">The sequence shown here is derived from an EMBL/GenBank/DDBJ whole genome shotgun (WGS) entry which is preliminary data.</text>
</comment>
<evidence type="ECO:0000313" key="3">
    <source>
        <dbReference type="Proteomes" id="UP000287361"/>
    </source>
</evidence>
<gene>
    <name evidence="2" type="ORF">KGMB03357_01510</name>
</gene>
<dbReference type="InterPro" id="IPR016169">
    <property type="entry name" value="FAD-bd_PCMH_sub2"/>
</dbReference>
<organism evidence="2 3">
    <name type="scientific">Anaerotignum faecicola</name>
    <dbReference type="NCBI Taxonomy" id="2358141"/>
    <lineage>
        <taxon>Bacteria</taxon>
        <taxon>Bacillati</taxon>
        <taxon>Bacillota</taxon>
        <taxon>Clostridia</taxon>
        <taxon>Lachnospirales</taxon>
        <taxon>Anaerotignaceae</taxon>
        <taxon>Anaerotignum</taxon>
    </lineage>
</organism>
<dbReference type="GO" id="GO:0050660">
    <property type="term" value="F:flavin adenine dinucleotide binding"/>
    <property type="evidence" value="ECO:0007669"/>
    <property type="project" value="InterPro"/>
</dbReference>
<evidence type="ECO:0000313" key="2">
    <source>
        <dbReference type="EMBL" id="GCB28490.1"/>
    </source>
</evidence>
<dbReference type="EMBL" id="BHVZ01000001">
    <property type="protein sequence ID" value="GCB28490.1"/>
    <property type="molecule type" value="Genomic_DNA"/>
</dbReference>
<sequence length="69" mass="7753">MRLSDIEDATGVAITAEDCETFIGFVFQKLGIVPKDGDVNIELEVDNLRTTIDKIKEHRVEHAVLEILK</sequence>